<comment type="caution">
    <text evidence="4">The sequence shown here is derived from an EMBL/GenBank/DDBJ whole genome shotgun (WGS) entry which is preliminary data.</text>
</comment>
<evidence type="ECO:0000256" key="3">
    <source>
        <dbReference type="SAM" id="MobiDB-lite"/>
    </source>
</evidence>
<gene>
    <name evidence="4" type="ORF">KCU98_g22254</name>
</gene>
<feature type="region of interest" description="Disordered" evidence="3">
    <location>
        <begin position="1"/>
        <end position="104"/>
    </location>
</feature>
<sequence>MSSQVAPWLEDLDEDWVEPPSLSNPTTDHQSATAAKGNQTSSSSSRIPRRSSGAFSINSSSVKQRNPLKDLPSSQSNAQRQPSASSVVHHDSVKRSPAKHQTLEWKKRLVRGEIGYGDQTDLFGPS</sequence>
<feature type="compositionally biased region" description="Low complexity" evidence="3">
    <location>
        <begin position="41"/>
        <end position="52"/>
    </location>
</feature>
<dbReference type="PANTHER" id="PTHR47566:SF1">
    <property type="entry name" value="PROTEIN NUD1"/>
    <property type="match status" value="1"/>
</dbReference>
<proteinExistence type="predicted"/>
<feature type="non-terminal residue" evidence="4">
    <location>
        <position position="126"/>
    </location>
</feature>
<accession>A0A9P8F096</accession>
<reference evidence="4" key="2">
    <citation type="submission" date="2021-08" db="EMBL/GenBank/DDBJ databases">
        <authorList>
            <person name="Gostincar C."/>
            <person name="Sun X."/>
            <person name="Song Z."/>
            <person name="Gunde-Cimerman N."/>
        </authorList>
    </citation>
    <scope>NUCLEOTIDE SEQUENCE</scope>
    <source>
        <strain evidence="4">EXF-9298</strain>
    </source>
</reference>
<reference evidence="4" key="1">
    <citation type="journal article" date="2021" name="J Fungi (Basel)">
        <title>Virulence traits and population genomics of the black yeast Aureobasidium melanogenum.</title>
        <authorList>
            <person name="Cernosa A."/>
            <person name="Sun X."/>
            <person name="Gostincar C."/>
            <person name="Fang C."/>
            <person name="Gunde-Cimerman N."/>
            <person name="Song Z."/>
        </authorList>
    </citation>
    <scope>NUCLEOTIDE SEQUENCE</scope>
    <source>
        <strain evidence="4">EXF-9298</strain>
    </source>
</reference>
<dbReference type="EMBL" id="JAHFXS010008430">
    <property type="protein sequence ID" value="KAG9920880.1"/>
    <property type="molecule type" value="Genomic_DNA"/>
</dbReference>
<dbReference type="GO" id="GO:0035591">
    <property type="term" value="F:signaling adaptor activity"/>
    <property type="evidence" value="ECO:0007669"/>
    <property type="project" value="TreeGrafter"/>
</dbReference>
<feature type="compositionally biased region" description="Polar residues" evidence="3">
    <location>
        <begin position="72"/>
        <end position="86"/>
    </location>
</feature>
<dbReference type="GO" id="GO:0061499">
    <property type="term" value="C:outer plaque of mitotic spindle pole body"/>
    <property type="evidence" value="ECO:0007669"/>
    <property type="project" value="TreeGrafter"/>
</dbReference>
<dbReference type="Proteomes" id="UP000729357">
    <property type="component" value="Unassembled WGS sequence"/>
</dbReference>
<keyword evidence="5" id="KW-1185">Reference proteome</keyword>
<dbReference type="AlphaFoldDB" id="A0A9P8F096"/>
<evidence type="ECO:0000313" key="5">
    <source>
        <dbReference type="Proteomes" id="UP000729357"/>
    </source>
</evidence>
<evidence type="ECO:0000256" key="1">
    <source>
        <dbReference type="ARBA" id="ARBA00022614"/>
    </source>
</evidence>
<dbReference type="InterPro" id="IPR052574">
    <property type="entry name" value="CDIRP"/>
</dbReference>
<feature type="compositionally biased region" description="Polar residues" evidence="3">
    <location>
        <begin position="21"/>
        <end position="40"/>
    </location>
</feature>
<name>A0A9P8F096_AURME</name>
<protein>
    <submittedName>
        <fullName evidence="4">Uncharacterized protein</fullName>
    </submittedName>
</protein>
<evidence type="ECO:0000256" key="2">
    <source>
        <dbReference type="ARBA" id="ARBA00022737"/>
    </source>
</evidence>
<feature type="compositionally biased region" description="Polar residues" evidence="3">
    <location>
        <begin position="53"/>
        <end position="64"/>
    </location>
</feature>
<dbReference type="PANTHER" id="PTHR47566">
    <property type="match status" value="1"/>
</dbReference>
<keyword evidence="2" id="KW-0677">Repeat</keyword>
<evidence type="ECO:0000313" key="4">
    <source>
        <dbReference type="EMBL" id="KAG9920880.1"/>
    </source>
</evidence>
<dbReference type="GO" id="GO:1902412">
    <property type="term" value="P:regulation of mitotic cytokinesis"/>
    <property type="evidence" value="ECO:0007669"/>
    <property type="project" value="TreeGrafter"/>
</dbReference>
<organism evidence="4 5">
    <name type="scientific">Aureobasidium melanogenum</name>
    <name type="common">Aureobasidium pullulans var. melanogenum</name>
    <dbReference type="NCBI Taxonomy" id="46634"/>
    <lineage>
        <taxon>Eukaryota</taxon>
        <taxon>Fungi</taxon>
        <taxon>Dikarya</taxon>
        <taxon>Ascomycota</taxon>
        <taxon>Pezizomycotina</taxon>
        <taxon>Dothideomycetes</taxon>
        <taxon>Dothideomycetidae</taxon>
        <taxon>Dothideales</taxon>
        <taxon>Saccotheciaceae</taxon>
        <taxon>Aureobasidium</taxon>
    </lineage>
</organism>
<keyword evidence="1" id="KW-0433">Leucine-rich repeat</keyword>
<dbReference type="GO" id="GO:0031028">
    <property type="term" value="P:septation initiation signaling"/>
    <property type="evidence" value="ECO:0007669"/>
    <property type="project" value="TreeGrafter"/>
</dbReference>